<reference evidence="8 9" key="1">
    <citation type="journal article" date="2019" name="Sci. Rep.">
        <title>A multi-omics analysis of the grapevine pathogen Lasiodiplodia theobromae reveals that temperature affects the expression of virulence- and pathogenicity-related genes.</title>
        <authorList>
            <person name="Felix C."/>
            <person name="Meneses R."/>
            <person name="Goncalves M.F.M."/>
            <person name="Tilleman L."/>
            <person name="Duarte A.S."/>
            <person name="Jorrin-Novo J.V."/>
            <person name="Van de Peer Y."/>
            <person name="Deforce D."/>
            <person name="Van Nieuwerburgh F."/>
            <person name="Esteves A.C."/>
            <person name="Alves A."/>
        </authorList>
    </citation>
    <scope>NUCLEOTIDE SEQUENCE [LARGE SCALE GENOMIC DNA]</scope>
    <source>
        <strain evidence="8 9">LA-SOL3</strain>
    </source>
</reference>
<dbReference type="PROSITE" id="PS00086">
    <property type="entry name" value="CYTOCHROME_P450"/>
    <property type="match status" value="1"/>
</dbReference>
<keyword evidence="9" id="KW-1185">Reference proteome</keyword>
<sequence>MTPNEISYTDPKAWKDIYGHRNGIPENEKDASQNFDADKAHPSIIHADKEMHSKMRRLLANAFSDKSLREQEPIIKQYVQVLIRRLREQAEAGNTVDMVKWYNYTTFDVIGHLALAESFDCLQNSDYHPWVSAIGAAIKFGGYARAINRVWSQGGPMVQKLLATFIPRPIQEKRARGLHLTQEKLDRRRANDPPYTDLLTNFLKAEREGTLHPRDVDSNGPVIVIAGSETTATLLSGATYYLLTHPEVYKKLVHEVRSAFTSADEITLSRVNALPYMLACLDETFRVYPPSMNSHPRRTPPQGATILGQHIPGGSLLGMSHYATHRSPLNFAEPDKFIPERFIDTEDPRWANDKREALQPFNYGPRNCIGRNLAYIEMRIVIAQVLYHFDLELMPESKNWLDQKVYLVWEKNPLFVRLKPVA</sequence>
<name>A0A5N5CYA6_9PEZI</name>
<accession>A0A5N5CYA6</accession>
<evidence type="ECO:0000256" key="2">
    <source>
        <dbReference type="ARBA" id="ARBA00010617"/>
    </source>
</evidence>
<dbReference type="AlphaFoldDB" id="A0A5N5CYA6"/>
<keyword evidence="5 6" id="KW-0408">Iron</keyword>
<dbReference type="PANTHER" id="PTHR24305:SF210">
    <property type="entry name" value="CYTOCHROME P450 MONOOXYGENASE ASQL-RELATED"/>
    <property type="match status" value="1"/>
</dbReference>
<dbReference type="Pfam" id="PF00067">
    <property type="entry name" value="p450"/>
    <property type="match status" value="1"/>
</dbReference>
<dbReference type="InterPro" id="IPR017972">
    <property type="entry name" value="Cyt_P450_CS"/>
</dbReference>
<comment type="similarity">
    <text evidence="2 7">Belongs to the cytochrome P450 family.</text>
</comment>
<organism evidence="8 9">
    <name type="scientific">Lasiodiplodia theobromae</name>
    <dbReference type="NCBI Taxonomy" id="45133"/>
    <lineage>
        <taxon>Eukaryota</taxon>
        <taxon>Fungi</taxon>
        <taxon>Dikarya</taxon>
        <taxon>Ascomycota</taxon>
        <taxon>Pezizomycotina</taxon>
        <taxon>Dothideomycetes</taxon>
        <taxon>Dothideomycetes incertae sedis</taxon>
        <taxon>Botryosphaeriales</taxon>
        <taxon>Botryosphaeriaceae</taxon>
        <taxon>Lasiodiplodia</taxon>
    </lineage>
</organism>
<gene>
    <name evidence="8" type="primary">TRI11_1</name>
    <name evidence="8" type="ORF">DBV05_g11073</name>
</gene>
<keyword evidence="7" id="KW-0560">Oxidoreductase</keyword>
<dbReference type="Proteomes" id="UP000325902">
    <property type="component" value="Unassembled WGS sequence"/>
</dbReference>
<evidence type="ECO:0000256" key="4">
    <source>
        <dbReference type="ARBA" id="ARBA00022723"/>
    </source>
</evidence>
<dbReference type="PRINTS" id="PR00463">
    <property type="entry name" value="EP450I"/>
</dbReference>
<dbReference type="PANTHER" id="PTHR24305">
    <property type="entry name" value="CYTOCHROME P450"/>
    <property type="match status" value="1"/>
</dbReference>
<dbReference type="GO" id="GO:0005506">
    <property type="term" value="F:iron ion binding"/>
    <property type="evidence" value="ECO:0007669"/>
    <property type="project" value="InterPro"/>
</dbReference>
<dbReference type="CDD" id="cd11058">
    <property type="entry name" value="CYP60B-like"/>
    <property type="match status" value="1"/>
</dbReference>
<dbReference type="EMBL" id="VCHE01000144">
    <property type="protein sequence ID" value="KAB2570264.1"/>
    <property type="molecule type" value="Genomic_DNA"/>
</dbReference>
<dbReference type="OrthoDB" id="1470350at2759"/>
<dbReference type="PRINTS" id="PR00385">
    <property type="entry name" value="P450"/>
</dbReference>
<evidence type="ECO:0000256" key="6">
    <source>
        <dbReference type="PIRSR" id="PIRSR602401-1"/>
    </source>
</evidence>
<keyword evidence="4 6" id="KW-0479">Metal-binding</keyword>
<evidence type="ECO:0000256" key="5">
    <source>
        <dbReference type="ARBA" id="ARBA00023004"/>
    </source>
</evidence>
<dbReference type="GO" id="GO:0020037">
    <property type="term" value="F:heme binding"/>
    <property type="evidence" value="ECO:0007669"/>
    <property type="project" value="InterPro"/>
</dbReference>
<comment type="cofactor">
    <cofactor evidence="1 6">
        <name>heme</name>
        <dbReference type="ChEBI" id="CHEBI:30413"/>
    </cofactor>
</comment>
<dbReference type="InterPro" id="IPR002401">
    <property type="entry name" value="Cyt_P450_E_grp-I"/>
</dbReference>
<evidence type="ECO:0000256" key="1">
    <source>
        <dbReference type="ARBA" id="ARBA00001971"/>
    </source>
</evidence>
<dbReference type="GO" id="GO:0004497">
    <property type="term" value="F:monooxygenase activity"/>
    <property type="evidence" value="ECO:0007669"/>
    <property type="project" value="UniProtKB-KW"/>
</dbReference>
<comment type="caution">
    <text evidence="8">The sequence shown here is derived from an EMBL/GenBank/DDBJ whole genome shotgun (WGS) entry which is preliminary data.</text>
</comment>
<dbReference type="InterPro" id="IPR050121">
    <property type="entry name" value="Cytochrome_P450_monoxygenase"/>
</dbReference>
<dbReference type="GO" id="GO:0016705">
    <property type="term" value="F:oxidoreductase activity, acting on paired donors, with incorporation or reduction of molecular oxygen"/>
    <property type="evidence" value="ECO:0007669"/>
    <property type="project" value="InterPro"/>
</dbReference>
<evidence type="ECO:0000313" key="8">
    <source>
        <dbReference type="EMBL" id="KAB2570264.1"/>
    </source>
</evidence>
<keyword evidence="7" id="KW-0503">Monooxygenase</keyword>
<dbReference type="Gene3D" id="1.10.630.10">
    <property type="entry name" value="Cytochrome P450"/>
    <property type="match status" value="1"/>
</dbReference>
<proteinExistence type="inferred from homology"/>
<dbReference type="InterPro" id="IPR036396">
    <property type="entry name" value="Cyt_P450_sf"/>
</dbReference>
<dbReference type="SUPFAM" id="SSF48264">
    <property type="entry name" value="Cytochrome P450"/>
    <property type="match status" value="1"/>
</dbReference>
<keyword evidence="3 6" id="KW-0349">Heme</keyword>
<evidence type="ECO:0000256" key="7">
    <source>
        <dbReference type="RuleBase" id="RU000461"/>
    </source>
</evidence>
<protein>
    <submittedName>
        <fullName evidence="8">Isotrichodermin C-15 hydroxylase</fullName>
    </submittedName>
</protein>
<evidence type="ECO:0000256" key="3">
    <source>
        <dbReference type="ARBA" id="ARBA00022617"/>
    </source>
</evidence>
<evidence type="ECO:0000313" key="9">
    <source>
        <dbReference type="Proteomes" id="UP000325902"/>
    </source>
</evidence>
<feature type="binding site" description="axial binding residue" evidence="6">
    <location>
        <position position="368"/>
    </location>
    <ligand>
        <name>heme</name>
        <dbReference type="ChEBI" id="CHEBI:30413"/>
    </ligand>
    <ligandPart>
        <name>Fe</name>
        <dbReference type="ChEBI" id="CHEBI:18248"/>
    </ligandPart>
</feature>
<dbReference type="InterPro" id="IPR001128">
    <property type="entry name" value="Cyt_P450"/>
</dbReference>